<reference evidence="6" key="1">
    <citation type="journal article" date="2019" name="Int. J. Syst. Evol. Microbiol.">
        <title>The Global Catalogue of Microorganisms (GCM) 10K type strain sequencing project: providing services to taxonomists for standard genome sequencing and annotation.</title>
        <authorList>
            <consortium name="The Broad Institute Genomics Platform"/>
            <consortium name="The Broad Institute Genome Sequencing Center for Infectious Disease"/>
            <person name="Wu L."/>
            <person name="Ma J."/>
        </authorList>
    </citation>
    <scope>NUCLEOTIDE SEQUENCE [LARGE SCALE GENOMIC DNA]</scope>
    <source>
        <strain evidence="6">CECT 7131</strain>
    </source>
</reference>
<dbReference type="PRINTS" id="PR00368">
    <property type="entry name" value="FADPNR"/>
</dbReference>
<keyword evidence="3" id="KW-0560">Oxidoreductase</keyword>
<gene>
    <name evidence="5" type="ORF">QWZ14_00550</name>
</gene>
<evidence type="ECO:0000256" key="3">
    <source>
        <dbReference type="ARBA" id="ARBA00023002"/>
    </source>
</evidence>
<dbReference type="InterPro" id="IPR050097">
    <property type="entry name" value="Ferredoxin-NADP_redctase_2"/>
</dbReference>
<dbReference type="SUPFAM" id="SSF51905">
    <property type="entry name" value="FAD/NAD(P)-binding domain"/>
    <property type="match status" value="1"/>
</dbReference>
<dbReference type="InterPro" id="IPR023753">
    <property type="entry name" value="FAD/NAD-binding_dom"/>
</dbReference>
<dbReference type="Proteomes" id="UP001529369">
    <property type="component" value="Unassembled WGS sequence"/>
</dbReference>
<sequence>MVSDTLDCLVIGAGPAGLTAAIYLARYRRRFVVVDGGEPRAALIPTSHNLAGFPEGIRGTVLLERMAAQARRYGAPVVGGTVTSLTRDGDGLFLAETSAGQIAARTVLLATGVVDRHPEVPGLRGAIGQGLIRYCAVCDGYEAIGRRVGVLGQGSSGLGEARFLRTYSANLTLLSWGVPLGLSQDERKQVDAAGIVPVEEPVASITVGANEVRLRATGGGDLRFEVVYVEMGSSPRSDLVRPLGTRLEKQGCVIADGHQRTSTDGLFAAGDVVSSLDQISVAMGEAAIAATAIHNRLR</sequence>
<dbReference type="Pfam" id="PF07992">
    <property type="entry name" value="Pyr_redox_2"/>
    <property type="match status" value="1"/>
</dbReference>
<dbReference type="PANTHER" id="PTHR48105">
    <property type="entry name" value="THIOREDOXIN REDUCTASE 1-RELATED-RELATED"/>
    <property type="match status" value="1"/>
</dbReference>
<accession>A0ABT7ZZH7</accession>
<evidence type="ECO:0000256" key="2">
    <source>
        <dbReference type="ARBA" id="ARBA00022630"/>
    </source>
</evidence>
<dbReference type="Gene3D" id="3.50.50.60">
    <property type="entry name" value="FAD/NAD(P)-binding domain"/>
    <property type="match status" value="2"/>
</dbReference>
<dbReference type="EMBL" id="JAUFPN010000005">
    <property type="protein sequence ID" value="MDN3562872.1"/>
    <property type="molecule type" value="Genomic_DNA"/>
</dbReference>
<evidence type="ECO:0000313" key="5">
    <source>
        <dbReference type="EMBL" id="MDN3562872.1"/>
    </source>
</evidence>
<keyword evidence="2" id="KW-0285">Flavoprotein</keyword>
<evidence type="ECO:0000256" key="1">
    <source>
        <dbReference type="ARBA" id="ARBA00018719"/>
    </source>
</evidence>
<proteinExistence type="predicted"/>
<organism evidence="5 6">
    <name type="scientific">Paeniroseomonas aquatica</name>
    <dbReference type="NCBI Taxonomy" id="373043"/>
    <lineage>
        <taxon>Bacteria</taxon>
        <taxon>Pseudomonadati</taxon>
        <taxon>Pseudomonadota</taxon>
        <taxon>Alphaproteobacteria</taxon>
        <taxon>Acetobacterales</taxon>
        <taxon>Acetobacteraceae</taxon>
        <taxon>Paeniroseomonas</taxon>
    </lineage>
</organism>
<keyword evidence="6" id="KW-1185">Reference proteome</keyword>
<feature type="domain" description="FAD/NAD(P)-binding" evidence="4">
    <location>
        <begin position="7"/>
        <end position="286"/>
    </location>
</feature>
<dbReference type="PRINTS" id="PR00469">
    <property type="entry name" value="PNDRDTASEII"/>
</dbReference>
<comment type="caution">
    <text evidence="5">The sequence shown here is derived from an EMBL/GenBank/DDBJ whole genome shotgun (WGS) entry which is preliminary data.</text>
</comment>
<name>A0ABT7ZZH7_9PROT</name>
<protein>
    <recommendedName>
        <fullName evidence="1">Thioredoxin reductase</fullName>
    </recommendedName>
</protein>
<dbReference type="RefSeq" id="WP_290314589.1">
    <property type="nucleotide sequence ID" value="NZ_JAUFPN010000005.1"/>
</dbReference>
<evidence type="ECO:0000313" key="6">
    <source>
        <dbReference type="Proteomes" id="UP001529369"/>
    </source>
</evidence>
<evidence type="ECO:0000259" key="4">
    <source>
        <dbReference type="Pfam" id="PF07992"/>
    </source>
</evidence>
<dbReference type="InterPro" id="IPR036188">
    <property type="entry name" value="FAD/NAD-bd_sf"/>
</dbReference>